<dbReference type="AlphaFoldDB" id="A0A6S7FMX4"/>
<keyword evidence="3" id="KW-1185">Reference proteome</keyword>
<gene>
    <name evidence="1" type="ORF">PACLA_8A017901</name>
    <name evidence="2" type="ORF">PACLA_8A055956</name>
</gene>
<dbReference type="EMBL" id="CACRXK020000038">
    <property type="protein sequence ID" value="CAB3977226.1"/>
    <property type="molecule type" value="Genomic_DNA"/>
</dbReference>
<reference evidence="1" key="1">
    <citation type="submission" date="2020-04" db="EMBL/GenBank/DDBJ databases">
        <authorList>
            <person name="Alioto T."/>
            <person name="Alioto T."/>
            <person name="Gomez Garrido J."/>
        </authorList>
    </citation>
    <scope>NUCLEOTIDE SEQUENCE</scope>
    <source>
        <strain evidence="1">A484AB</strain>
    </source>
</reference>
<dbReference type="PANTHER" id="PTHR47331:SF5">
    <property type="entry name" value="RIBONUCLEASE H"/>
    <property type="match status" value="1"/>
</dbReference>
<evidence type="ECO:0000313" key="1">
    <source>
        <dbReference type="EMBL" id="CAB3977226.1"/>
    </source>
</evidence>
<evidence type="ECO:0000313" key="2">
    <source>
        <dbReference type="EMBL" id="CAB3977227.1"/>
    </source>
</evidence>
<dbReference type="OrthoDB" id="5986954at2759"/>
<evidence type="ECO:0000313" key="3">
    <source>
        <dbReference type="Proteomes" id="UP001152795"/>
    </source>
</evidence>
<protein>
    <submittedName>
        <fullName evidence="1">Uncharacterized protein</fullName>
    </submittedName>
</protein>
<organism evidence="1 3">
    <name type="scientific">Paramuricea clavata</name>
    <name type="common">Red gorgonian</name>
    <name type="synonym">Violescent sea-whip</name>
    <dbReference type="NCBI Taxonomy" id="317549"/>
    <lineage>
        <taxon>Eukaryota</taxon>
        <taxon>Metazoa</taxon>
        <taxon>Cnidaria</taxon>
        <taxon>Anthozoa</taxon>
        <taxon>Octocorallia</taxon>
        <taxon>Malacalcyonacea</taxon>
        <taxon>Plexauridae</taxon>
        <taxon>Paramuricea</taxon>
    </lineage>
</organism>
<comment type="caution">
    <text evidence="1">The sequence shown here is derived from an EMBL/GenBank/DDBJ whole genome shotgun (WGS) entry which is preliminary data.</text>
</comment>
<accession>A0A6S7FMX4</accession>
<dbReference type="EMBL" id="CACRXK020000038">
    <property type="protein sequence ID" value="CAB3977227.1"/>
    <property type="molecule type" value="Genomic_DNA"/>
</dbReference>
<sequence>MSAMQFLKNSRWITGSRFLWQPEDELIEPTPIKAIPLEDPEVKQSCFSTNVKETWSLDEQNTGECCGKDIPNANYVTKSSLLYRLKPFHDALGILRVGGRIKHADVPYDTKFPIILPWNSHVTVLVIRYYHKKVAHQVNALRLASDVTPKGGVKTFVMRQCILCMQNHPLASCQKFKEMKLKDRIDFVRKKELCFGCLGMGHFSNRCLARKKCDVCQLKHPTHGCNEDTTSSMILPVWLYHQEDPDHQIMVYALLDPASNGTFIKTETLNKLGRKGVDINLRLNTMHSSEIITTQKITGLKVEDLERTTQIELPMAVYCRSDIPSRRSEIPHPEMANKWDHLCELTTKLPRYQERIEIGLLIGSNCPKAIKPQDVIRMQLELFLVGE</sequence>
<dbReference type="PANTHER" id="PTHR47331">
    <property type="entry name" value="PHD-TYPE DOMAIN-CONTAINING PROTEIN"/>
    <property type="match status" value="1"/>
</dbReference>
<name>A0A6S7FMX4_PARCT</name>
<dbReference type="Proteomes" id="UP001152795">
    <property type="component" value="Unassembled WGS sequence"/>
</dbReference>
<proteinExistence type="predicted"/>